<dbReference type="SUPFAM" id="SSF51735">
    <property type="entry name" value="NAD(P)-binding Rossmann-fold domains"/>
    <property type="match status" value="1"/>
</dbReference>
<dbReference type="GO" id="GO:0016616">
    <property type="term" value="F:oxidoreductase activity, acting on the CH-OH group of donors, NAD or NADP as acceptor"/>
    <property type="evidence" value="ECO:0007669"/>
    <property type="project" value="UniProtKB-ARBA"/>
</dbReference>
<feature type="domain" description="Enoyl reductase (ER)" evidence="2">
    <location>
        <begin position="10"/>
        <end position="340"/>
    </location>
</feature>
<dbReference type="AlphaFoldDB" id="A0ABD6BRN5"/>
<evidence type="ECO:0000313" key="4">
    <source>
        <dbReference type="Proteomes" id="UP001597139"/>
    </source>
</evidence>
<dbReference type="InterPro" id="IPR013154">
    <property type="entry name" value="ADH-like_N"/>
</dbReference>
<protein>
    <submittedName>
        <fullName evidence="3">Zinc-binding dehydrogenase</fullName>
    </submittedName>
</protein>
<dbReference type="RefSeq" id="WP_379821683.1">
    <property type="nucleotide sequence ID" value="NZ_JBHUCZ010000003.1"/>
</dbReference>
<dbReference type="Pfam" id="PF08240">
    <property type="entry name" value="ADH_N"/>
    <property type="match status" value="1"/>
</dbReference>
<name>A0ABD6BRN5_9EURY</name>
<organism evidence="3 4">
    <name type="scientific">Halolamina litorea</name>
    <dbReference type="NCBI Taxonomy" id="1515593"/>
    <lineage>
        <taxon>Archaea</taxon>
        <taxon>Methanobacteriati</taxon>
        <taxon>Methanobacteriota</taxon>
        <taxon>Stenosarchaea group</taxon>
        <taxon>Halobacteria</taxon>
        <taxon>Halobacteriales</taxon>
        <taxon>Haloferacaceae</taxon>
    </lineage>
</organism>
<dbReference type="Pfam" id="PF00107">
    <property type="entry name" value="ADH_zinc_N"/>
    <property type="match status" value="1"/>
</dbReference>
<dbReference type="InterPro" id="IPR011032">
    <property type="entry name" value="GroES-like_sf"/>
</dbReference>
<dbReference type="InterPro" id="IPR020843">
    <property type="entry name" value="ER"/>
</dbReference>
<proteinExistence type="predicted"/>
<dbReference type="GO" id="GO:0044281">
    <property type="term" value="P:small molecule metabolic process"/>
    <property type="evidence" value="ECO:0007669"/>
    <property type="project" value="UniProtKB-ARBA"/>
</dbReference>
<dbReference type="Gene3D" id="3.90.180.10">
    <property type="entry name" value="Medium-chain alcohol dehydrogenases, catalytic domain"/>
    <property type="match status" value="1"/>
</dbReference>
<dbReference type="GO" id="GO:0030554">
    <property type="term" value="F:adenyl nucleotide binding"/>
    <property type="evidence" value="ECO:0007669"/>
    <property type="project" value="UniProtKB-ARBA"/>
</dbReference>
<evidence type="ECO:0000313" key="3">
    <source>
        <dbReference type="EMBL" id="MFD1567249.1"/>
    </source>
</evidence>
<dbReference type="EMBL" id="JBHUCZ010000003">
    <property type="protein sequence ID" value="MFD1567249.1"/>
    <property type="molecule type" value="Genomic_DNA"/>
</dbReference>
<dbReference type="InterPro" id="IPR013149">
    <property type="entry name" value="ADH-like_C"/>
</dbReference>
<keyword evidence="1" id="KW-0521">NADP</keyword>
<dbReference type="SUPFAM" id="SSF50129">
    <property type="entry name" value="GroES-like"/>
    <property type="match status" value="1"/>
</dbReference>
<dbReference type="InterPro" id="IPR051603">
    <property type="entry name" value="Zinc-ADH_QOR/CCCR"/>
</dbReference>
<gene>
    <name evidence="3" type="ORF">ACFSAU_07070</name>
</gene>
<dbReference type="GO" id="GO:0043168">
    <property type="term" value="F:anion binding"/>
    <property type="evidence" value="ECO:0007669"/>
    <property type="project" value="UniProtKB-ARBA"/>
</dbReference>
<comment type="caution">
    <text evidence="3">The sequence shown here is derived from an EMBL/GenBank/DDBJ whole genome shotgun (WGS) entry which is preliminary data.</text>
</comment>
<dbReference type="Proteomes" id="UP001597139">
    <property type="component" value="Unassembled WGS sequence"/>
</dbReference>
<accession>A0ABD6BRN5</accession>
<dbReference type="PANTHER" id="PTHR44154:SF1">
    <property type="entry name" value="QUINONE OXIDOREDUCTASE"/>
    <property type="match status" value="1"/>
</dbReference>
<sequence>MRAVHIVDSGAPEDVLEVRDIPRPEPGPDEVRLEVRACALQHADVFARTGHPEIEDEFPKRPGTEMAGVVDAVDVRVDDWAVGDRVNVYHHVSCGECEFCERGEQTMCPHDRKFGSDFPGGLAEYAIVPGANLEPVPDHVEMETAAAWPSSFTTAWRMLVSGGGLAPSETALILGASGGVGHAALQLADRVGAEVYATTSADWKADRASTWAESVIDYTRTPFDERIVELTDGRGVDLVADHVGQETWQQSIDSLATGGRMVICGATSGADPDIDIRSLYQRHRRILGTPMGSRQDFRDVGRLIARGEVSPVIDRVLPLDRVAEGHQAIENREVFGKVVVTPNRE</sequence>
<dbReference type="PANTHER" id="PTHR44154">
    <property type="entry name" value="QUINONE OXIDOREDUCTASE"/>
    <property type="match status" value="1"/>
</dbReference>
<dbReference type="SMART" id="SM00829">
    <property type="entry name" value="PKS_ER"/>
    <property type="match status" value="1"/>
</dbReference>
<reference evidence="3 4" key="1">
    <citation type="journal article" date="2019" name="Int. J. Syst. Evol. Microbiol.">
        <title>The Global Catalogue of Microorganisms (GCM) 10K type strain sequencing project: providing services to taxonomists for standard genome sequencing and annotation.</title>
        <authorList>
            <consortium name="The Broad Institute Genomics Platform"/>
            <consortium name="The Broad Institute Genome Sequencing Center for Infectious Disease"/>
            <person name="Wu L."/>
            <person name="Ma J."/>
        </authorList>
    </citation>
    <scope>NUCLEOTIDE SEQUENCE [LARGE SCALE GENOMIC DNA]</scope>
    <source>
        <strain evidence="3 4">CGMCC 1.12859</strain>
    </source>
</reference>
<keyword evidence="4" id="KW-1185">Reference proteome</keyword>
<dbReference type="InterPro" id="IPR036291">
    <property type="entry name" value="NAD(P)-bd_dom_sf"/>
</dbReference>
<evidence type="ECO:0000256" key="1">
    <source>
        <dbReference type="ARBA" id="ARBA00022857"/>
    </source>
</evidence>
<evidence type="ECO:0000259" key="2">
    <source>
        <dbReference type="SMART" id="SM00829"/>
    </source>
</evidence>